<accession>A0A7W9U6X7</accession>
<dbReference type="EMBL" id="JACHBW010000042">
    <property type="protein sequence ID" value="MBB6107125.1"/>
    <property type="molecule type" value="Genomic_DNA"/>
</dbReference>
<evidence type="ECO:0000313" key="1">
    <source>
        <dbReference type="EMBL" id="MBB6107125.1"/>
    </source>
</evidence>
<sequence>MRAYLAAAGFTLLERSWLGVQEQHRYRCAHGHVSSQSGASLMRRLRGQRGALECERCWTAQTLERLYETSRAAGGECLSKRYRGKAAKYRFRCGAGHGFEASAASILDGHWCARCSTHKRAEDRRLQGGLKPIQDRARERGGECLADTYNGRMAKYRFRCGQGREWEVAGIEVMRKAWCPQCSVERMRRPHGLAELQQAANNRGGICLSSHYTGVRHEYGFRCAHGHEWSMRGAQVLAGSWCATCRRTERQARGLETMRAIADERGGICLSDVYTNNETKLEWECARGHRWWSRPRQITSGNWCAQCHFHSQITLEATRRQRRYEAAAPSP</sequence>
<proteinExistence type="predicted"/>
<evidence type="ECO:0000313" key="2">
    <source>
        <dbReference type="Proteomes" id="UP000571554"/>
    </source>
</evidence>
<protein>
    <recommendedName>
        <fullName evidence="3">Zinc-ribbon domain-containing protein</fullName>
    </recommendedName>
</protein>
<keyword evidence="2" id="KW-1185">Reference proteome</keyword>
<evidence type="ECO:0008006" key="3">
    <source>
        <dbReference type="Google" id="ProtNLM"/>
    </source>
</evidence>
<name>A0A7W9U6X7_9BURK</name>
<dbReference type="AlphaFoldDB" id="A0A7W9U6X7"/>
<comment type="caution">
    <text evidence="1">The sequence shown here is derived from an EMBL/GenBank/DDBJ whole genome shotgun (WGS) entry which is preliminary data.</text>
</comment>
<gene>
    <name evidence="1" type="ORF">F4827_007006</name>
</gene>
<dbReference type="RefSeq" id="WP_311675251.1">
    <property type="nucleotide sequence ID" value="NZ_JACHBW010000042.1"/>
</dbReference>
<organism evidence="1 2">
    <name type="scientific">Paraburkholderia bannensis</name>
    <dbReference type="NCBI Taxonomy" id="765414"/>
    <lineage>
        <taxon>Bacteria</taxon>
        <taxon>Pseudomonadati</taxon>
        <taxon>Pseudomonadota</taxon>
        <taxon>Betaproteobacteria</taxon>
        <taxon>Burkholderiales</taxon>
        <taxon>Burkholderiaceae</taxon>
        <taxon>Paraburkholderia</taxon>
    </lineage>
</organism>
<reference evidence="1 2" key="1">
    <citation type="submission" date="2020-08" db="EMBL/GenBank/DDBJ databases">
        <title>Above-ground endophytic microbial communities from plants in different locations in the United States.</title>
        <authorList>
            <person name="Frank C."/>
        </authorList>
    </citation>
    <scope>NUCLEOTIDE SEQUENCE [LARGE SCALE GENOMIC DNA]</scope>
    <source>
        <strain evidence="1 2">WP4_2_2</strain>
    </source>
</reference>
<dbReference type="Proteomes" id="UP000571554">
    <property type="component" value="Unassembled WGS sequence"/>
</dbReference>